<accession>A0A1L6ZHS0</accession>
<feature type="transmembrane region" description="Helical" evidence="3">
    <location>
        <begin position="236"/>
        <end position="254"/>
    </location>
</feature>
<sequence>MKKRLDWVDAAKGIGILLVVMAHVPIPDSLKQFIYSFYMPLFFLLSGMMFRSSSSPALSFIQKKAKSLLLPYLYFSIITYVFWFSVTRFFAFKGQTDIDPFVPFTGIFISNADEARLTHNPAIWFLTTLFLVEILFFFMHRLSKGKPAAVILVTVLCGGAGYATTLLLDQSLPWNANVALTAVVFYSIGFLAKQWFVELKTDPTLLLCTGLLVLTAYMQSFNSRIDMRVNDYGDLFIFYACALLGSAAVIYLSFKLKTSPILTYLGRNSIVILVLQFAGIDIMKAFVFYGLGINIADTARLSWTLFYTIGTLLLMVPCISFLSKYPILLGKPAKAAQRYEQKHPPDEQADVFWLNH</sequence>
<dbReference type="PANTHER" id="PTHR37312:SF1">
    <property type="entry name" value="MEMBRANE-BOUND ACYLTRANSFERASE YKRP-RELATED"/>
    <property type="match status" value="1"/>
</dbReference>
<dbReference type="Proteomes" id="UP000185426">
    <property type="component" value="Chromosome"/>
</dbReference>
<keyword evidence="3" id="KW-1133">Transmembrane helix</keyword>
<evidence type="ECO:0000259" key="4">
    <source>
        <dbReference type="Pfam" id="PF01757"/>
    </source>
</evidence>
<feature type="transmembrane region" description="Helical" evidence="3">
    <location>
        <begin position="148"/>
        <end position="168"/>
    </location>
</feature>
<evidence type="ECO:0000256" key="3">
    <source>
        <dbReference type="SAM" id="Phobius"/>
    </source>
</evidence>
<comment type="subcellular location">
    <subcellularLocation>
        <location evidence="1">Membrane</location>
    </subcellularLocation>
</comment>
<comment type="similarity">
    <text evidence="2">Belongs to the acyltransferase 3 family.</text>
</comment>
<evidence type="ECO:0000313" key="5">
    <source>
        <dbReference type="EMBL" id="APT46066.1"/>
    </source>
</evidence>
<evidence type="ECO:0000256" key="2">
    <source>
        <dbReference type="ARBA" id="ARBA00007400"/>
    </source>
</evidence>
<dbReference type="RefSeq" id="WP_075622277.1">
    <property type="nucleotide sequence ID" value="NZ_CP015607.1"/>
</dbReference>
<dbReference type="Pfam" id="PF01757">
    <property type="entry name" value="Acyl_transf_3"/>
    <property type="match status" value="1"/>
</dbReference>
<name>A0A1L6ZHS0_BACIA</name>
<dbReference type="GO" id="GO:0016747">
    <property type="term" value="F:acyltransferase activity, transferring groups other than amino-acyl groups"/>
    <property type="evidence" value="ECO:0007669"/>
    <property type="project" value="InterPro"/>
</dbReference>
<dbReference type="AlphaFoldDB" id="A0A1L6ZHS0"/>
<feature type="transmembrane region" description="Helical" evidence="3">
    <location>
        <begin position="204"/>
        <end position="221"/>
    </location>
</feature>
<organism evidence="5 6">
    <name type="scientific">Bacillus safensis</name>
    <dbReference type="NCBI Taxonomy" id="561879"/>
    <lineage>
        <taxon>Bacteria</taxon>
        <taxon>Bacillati</taxon>
        <taxon>Bacillota</taxon>
        <taxon>Bacilli</taxon>
        <taxon>Bacillales</taxon>
        <taxon>Bacillaceae</taxon>
        <taxon>Bacillus</taxon>
    </lineage>
</organism>
<feature type="transmembrane region" description="Helical" evidence="3">
    <location>
        <begin position="303"/>
        <end position="322"/>
    </location>
</feature>
<feature type="domain" description="Acyltransferase 3" evidence="4">
    <location>
        <begin position="6"/>
        <end position="317"/>
    </location>
</feature>
<dbReference type="EMBL" id="CP015607">
    <property type="protein sequence ID" value="APT46066.1"/>
    <property type="molecule type" value="Genomic_DNA"/>
</dbReference>
<dbReference type="InterPro" id="IPR052734">
    <property type="entry name" value="Nod_factor_acetyltransferase"/>
</dbReference>
<feature type="transmembrane region" description="Helical" evidence="3">
    <location>
        <begin position="270"/>
        <end position="291"/>
    </location>
</feature>
<evidence type="ECO:0000313" key="6">
    <source>
        <dbReference type="Proteomes" id="UP000185426"/>
    </source>
</evidence>
<feature type="transmembrane region" description="Helical" evidence="3">
    <location>
        <begin position="122"/>
        <end position="139"/>
    </location>
</feature>
<feature type="transmembrane region" description="Helical" evidence="3">
    <location>
        <begin position="71"/>
        <end position="91"/>
    </location>
</feature>
<evidence type="ECO:0000256" key="1">
    <source>
        <dbReference type="ARBA" id="ARBA00004370"/>
    </source>
</evidence>
<keyword evidence="5" id="KW-0808">Transferase</keyword>
<feature type="transmembrane region" description="Helical" evidence="3">
    <location>
        <begin position="174"/>
        <end position="192"/>
    </location>
</feature>
<keyword evidence="5" id="KW-0012">Acyltransferase</keyword>
<gene>
    <name evidence="5" type="ORF">BSA145_09285</name>
</gene>
<reference evidence="5 6" key="1">
    <citation type="submission" date="2016-05" db="EMBL/GenBank/DDBJ databases">
        <title>Complete Genome and Methylome Analysis of Psychrotrophic Bacterial Isolates from Antarctic Lake Untersee.</title>
        <authorList>
            <person name="Fomenkov A."/>
            <person name="Akimov V.N."/>
            <person name="Vasilyeva L.V."/>
            <person name="Andersen D."/>
            <person name="Vincze T."/>
            <person name="Roberts R.J."/>
        </authorList>
    </citation>
    <scope>NUCLEOTIDE SEQUENCE [LARGE SCALE GENOMIC DNA]</scope>
    <source>
        <strain evidence="5 6">U14-5</strain>
    </source>
</reference>
<keyword evidence="3" id="KW-0812">Transmembrane</keyword>
<feature type="transmembrane region" description="Helical" evidence="3">
    <location>
        <begin position="7"/>
        <end position="26"/>
    </location>
</feature>
<dbReference type="PANTHER" id="PTHR37312">
    <property type="entry name" value="MEMBRANE-BOUND ACYLTRANSFERASE YKRP-RELATED"/>
    <property type="match status" value="1"/>
</dbReference>
<feature type="transmembrane region" description="Helical" evidence="3">
    <location>
        <begin position="32"/>
        <end position="50"/>
    </location>
</feature>
<keyword evidence="3" id="KW-0472">Membrane</keyword>
<dbReference type="InterPro" id="IPR002656">
    <property type="entry name" value="Acyl_transf_3_dom"/>
</dbReference>
<proteinExistence type="inferred from homology"/>
<protein>
    <submittedName>
        <fullName evidence="5">Acyltransferase</fullName>
    </submittedName>
</protein>